<evidence type="ECO:0000256" key="3">
    <source>
        <dbReference type="RuleBase" id="RU000363"/>
    </source>
</evidence>
<dbReference type="InterPro" id="IPR051911">
    <property type="entry name" value="SDR_oxidoreductase"/>
</dbReference>
<dbReference type="PANTHER" id="PTHR43976:SF16">
    <property type="entry name" value="SHORT-CHAIN DEHYDROGENASE_REDUCTASE FAMILY PROTEIN"/>
    <property type="match status" value="1"/>
</dbReference>
<feature type="signal peptide" evidence="4">
    <location>
        <begin position="1"/>
        <end position="23"/>
    </location>
</feature>
<dbReference type="GO" id="GO:0055041">
    <property type="term" value="F:cyclopentanol dehydrogenase activity"/>
    <property type="evidence" value="ECO:0007669"/>
    <property type="project" value="UniProtKB-EC"/>
</dbReference>
<evidence type="ECO:0000256" key="1">
    <source>
        <dbReference type="ARBA" id="ARBA00006484"/>
    </source>
</evidence>
<evidence type="ECO:0000313" key="5">
    <source>
        <dbReference type="EMBL" id="KRG18061.1"/>
    </source>
</evidence>
<keyword evidence="4" id="KW-0732">Signal</keyword>
<sequence length="302" mass="33569">MKFVKLIFVSTLLCSLPFSHLTARTNPSQPAKTVLITGAFDGIGKATAQAFAQKGWQVWATDQSINNTTFKAYPNVHVLKLDVTDEFDIQQAVDSILAEQPNIDVLINNAGYGLIGAQEAVSKEEIQHQFEVNVYGPIMLTQAVLPSMRENKQGHIINVSSTSGMRAIPGLGTYAASKFAMEAISEALASEVSHWNIKVSVIEPGTVYTNWANHSVLTEKSVVKDYDKLANNLQRYLTKRLIEGQPPEEVAELITKVVDDPNPHFRYQTSHHAREIASVKWRDVTGDTQIKQQKIFVEELYS</sequence>
<keyword evidence="7" id="KW-1185">Reference proteome</keyword>
<dbReference type="InterPro" id="IPR002347">
    <property type="entry name" value="SDR_fam"/>
</dbReference>
<reference evidence="5" key="1">
    <citation type="submission" date="2015-09" db="EMBL/GenBank/DDBJ databases">
        <title>Draft Genome Sequences of Two Novel Amoeba-resistant Intranuclear Bacteria, Candidatus Berkiella cookevillensis and Candidatus Berkiella aquae.</title>
        <authorList>
            <person name="Mehari Y.T."/>
            <person name="Arivett B.A."/>
            <person name="Farone A.L."/>
            <person name="Gunderson J.H."/>
            <person name="Farone M.B."/>
        </authorList>
    </citation>
    <scope>NUCLEOTIDE SEQUENCE [LARGE SCALE GENOMIC DNA]</scope>
    <source>
        <strain evidence="5">CC99</strain>
    </source>
</reference>
<protein>
    <submittedName>
        <fullName evidence="5">Cyclopentanol dehydrogenase</fullName>
        <ecNumber evidence="5">1.1.1.163</ecNumber>
    </submittedName>
    <submittedName>
        <fullName evidence="6">SDR family oxidoreductase</fullName>
    </submittedName>
</protein>
<dbReference type="SUPFAM" id="SSF51735">
    <property type="entry name" value="NAD(P)-binding Rossmann-fold domains"/>
    <property type="match status" value="1"/>
</dbReference>
<dbReference type="PRINTS" id="PR00080">
    <property type="entry name" value="SDRFAMILY"/>
</dbReference>
<proteinExistence type="inferred from homology"/>
<dbReference type="Pfam" id="PF00106">
    <property type="entry name" value="adh_short"/>
    <property type="match status" value="1"/>
</dbReference>
<dbReference type="AlphaFoldDB" id="A0A0Q9YBN6"/>
<dbReference type="Proteomes" id="UP000051494">
    <property type="component" value="Unassembled WGS sequence"/>
</dbReference>
<comment type="similarity">
    <text evidence="1 3">Belongs to the short-chain dehydrogenases/reductases (SDR) family.</text>
</comment>
<reference evidence="6" key="3">
    <citation type="submission" date="2021-06" db="EMBL/GenBank/DDBJ databases">
        <title>Genomic Description and Analysis of Intracellular Bacteria, Candidatus Berkiella cookevillensis and Candidatus Berkiella aquae.</title>
        <authorList>
            <person name="Kidane D.T."/>
            <person name="Mehari Y.T."/>
            <person name="Rice F.C."/>
            <person name="Arivett B.A."/>
            <person name="Farone A.L."/>
            <person name="Berk S.G."/>
            <person name="Farone M.B."/>
        </authorList>
    </citation>
    <scope>NUCLEOTIDE SEQUENCE</scope>
    <source>
        <strain evidence="6">CC99</strain>
    </source>
</reference>
<dbReference type="EMBL" id="LKHV01000009">
    <property type="protein sequence ID" value="KRG18061.1"/>
    <property type="molecule type" value="Genomic_DNA"/>
</dbReference>
<dbReference type="RefSeq" id="WP_057624870.1">
    <property type="nucleotide sequence ID" value="NZ_LKHV02000001.1"/>
</dbReference>
<feature type="chain" id="PRO_5043129591" evidence="4">
    <location>
        <begin position="24"/>
        <end position="302"/>
    </location>
</feature>
<evidence type="ECO:0000256" key="4">
    <source>
        <dbReference type="SAM" id="SignalP"/>
    </source>
</evidence>
<dbReference type="InterPro" id="IPR036291">
    <property type="entry name" value="NAD(P)-bd_dom_sf"/>
</dbReference>
<dbReference type="EMBL" id="LKHV02000001">
    <property type="protein sequence ID" value="MCS5709170.1"/>
    <property type="molecule type" value="Genomic_DNA"/>
</dbReference>
<evidence type="ECO:0000256" key="2">
    <source>
        <dbReference type="ARBA" id="ARBA00023002"/>
    </source>
</evidence>
<dbReference type="Gene3D" id="3.40.50.720">
    <property type="entry name" value="NAD(P)-binding Rossmann-like Domain"/>
    <property type="match status" value="1"/>
</dbReference>
<dbReference type="CDD" id="cd05374">
    <property type="entry name" value="17beta-HSD-like_SDR_c"/>
    <property type="match status" value="1"/>
</dbReference>
<evidence type="ECO:0000313" key="7">
    <source>
        <dbReference type="Proteomes" id="UP000051494"/>
    </source>
</evidence>
<dbReference type="STRING" id="437022.CC99x_01772"/>
<dbReference type="InterPro" id="IPR020904">
    <property type="entry name" value="Sc_DH/Rdtase_CS"/>
</dbReference>
<dbReference type="PANTHER" id="PTHR43976">
    <property type="entry name" value="SHORT CHAIN DEHYDROGENASE"/>
    <property type="match status" value="1"/>
</dbReference>
<name>A0A0Q9YBN6_9GAMM</name>
<dbReference type="PROSITE" id="PS00061">
    <property type="entry name" value="ADH_SHORT"/>
    <property type="match status" value="1"/>
</dbReference>
<accession>A0A0Q9YBN6</accession>
<evidence type="ECO:0000313" key="6">
    <source>
        <dbReference type="EMBL" id="MCS5709170.1"/>
    </source>
</evidence>
<reference evidence="6" key="2">
    <citation type="journal article" date="2016" name="Genome Announc.">
        <title>Draft Genome Sequences of Two Novel Amoeba-Resistant Intranuclear Bacteria, 'Candidatus Berkiella cookevillensis' and 'Candidatus Berkiella aquae'.</title>
        <authorList>
            <person name="Mehari Y.T."/>
            <person name="Arivett B.A."/>
            <person name="Farone A.L."/>
            <person name="Gunderson J.H."/>
            <person name="Farone M.B."/>
        </authorList>
    </citation>
    <scope>NUCLEOTIDE SEQUENCE</scope>
    <source>
        <strain evidence="6">CC99</strain>
    </source>
</reference>
<dbReference type="OrthoDB" id="9775296at2"/>
<gene>
    <name evidence="5" type="primary">cpnA</name>
    <name evidence="6" type="ORF">CC99x_009655</name>
    <name evidence="5" type="ORF">CC99x_01772</name>
</gene>
<organism evidence="5">
    <name type="scientific">Candidatus Berkiella cookevillensis</name>
    <dbReference type="NCBI Taxonomy" id="437022"/>
    <lineage>
        <taxon>Bacteria</taxon>
        <taxon>Pseudomonadati</taxon>
        <taxon>Pseudomonadota</taxon>
        <taxon>Gammaproteobacteria</taxon>
        <taxon>Candidatus Berkiellales</taxon>
        <taxon>Candidatus Berkiellaceae</taxon>
        <taxon>Candidatus Berkiella</taxon>
    </lineage>
</organism>
<comment type="caution">
    <text evidence="5">The sequence shown here is derived from an EMBL/GenBank/DDBJ whole genome shotgun (WGS) entry which is preliminary data.</text>
</comment>
<keyword evidence="2 5" id="KW-0560">Oxidoreductase</keyword>
<dbReference type="EC" id="1.1.1.163" evidence="5"/>
<dbReference type="PRINTS" id="PR00081">
    <property type="entry name" value="GDHRDH"/>
</dbReference>